<name>A0A9N9YT70_9HYPO</name>
<dbReference type="InterPro" id="IPR002110">
    <property type="entry name" value="Ankyrin_rpt"/>
</dbReference>
<dbReference type="InterPro" id="IPR051616">
    <property type="entry name" value="Cul2-RING_E3_ligase_SR"/>
</dbReference>
<keyword evidence="3" id="KW-1185">Reference proteome</keyword>
<dbReference type="PROSITE" id="PS50297">
    <property type="entry name" value="ANK_REP_REGION"/>
    <property type="match status" value="1"/>
</dbReference>
<evidence type="ECO:0000256" key="1">
    <source>
        <dbReference type="PROSITE-ProRule" id="PRU00023"/>
    </source>
</evidence>
<feature type="repeat" description="ANK" evidence="1">
    <location>
        <begin position="679"/>
        <end position="711"/>
    </location>
</feature>
<evidence type="ECO:0000313" key="2">
    <source>
        <dbReference type="EMBL" id="CAH0044120.1"/>
    </source>
</evidence>
<dbReference type="PANTHER" id="PTHR46224">
    <property type="entry name" value="ANKYRIN REPEAT FAMILY PROTEIN"/>
    <property type="match status" value="1"/>
</dbReference>
<dbReference type="SMART" id="SM00248">
    <property type="entry name" value="ANK"/>
    <property type="match status" value="6"/>
</dbReference>
<accession>A0A9N9YT70</accession>
<reference evidence="2" key="1">
    <citation type="submission" date="2021-10" db="EMBL/GenBank/DDBJ databases">
        <authorList>
            <person name="Piombo E."/>
        </authorList>
    </citation>
    <scope>NUCLEOTIDE SEQUENCE</scope>
</reference>
<dbReference type="SUPFAM" id="SSF48403">
    <property type="entry name" value="Ankyrin repeat"/>
    <property type="match status" value="2"/>
</dbReference>
<dbReference type="PANTHER" id="PTHR46224:SF64">
    <property type="entry name" value="IQ MOTIF AND ANKYRIN REPEAT DOMAIN-CONTAINING PROTEIN 1"/>
    <property type="match status" value="1"/>
</dbReference>
<protein>
    <recommendedName>
        <fullName evidence="4">Ankyrin</fullName>
    </recommendedName>
</protein>
<dbReference type="Pfam" id="PF12796">
    <property type="entry name" value="Ank_2"/>
    <property type="match status" value="1"/>
</dbReference>
<organism evidence="2 3">
    <name type="scientific">Clonostachys solani</name>
    <dbReference type="NCBI Taxonomy" id="160281"/>
    <lineage>
        <taxon>Eukaryota</taxon>
        <taxon>Fungi</taxon>
        <taxon>Dikarya</taxon>
        <taxon>Ascomycota</taxon>
        <taxon>Pezizomycotina</taxon>
        <taxon>Sordariomycetes</taxon>
        <taxon>Hypocreomycetidae</taxon>
        <taxon>Hypocreales</taxon>
        <taxon>Bionectriaceae</taxon>
        <taxon>Clonostachys</taxon>
    </lineage>
</organism>
<gene>
    <name evidence="2" type="ORF">CSOL1703_00009863</name>
</gene>
<dbReference type="OrthoDB" id="539213at2759"/>
<dbReference type="Gene3D" id="1.25.40.20">
    <property type="entry name" value="Ankyrin repeat-containing domain"/>
    <property type="match status" value="2"/>
</dbReference>
<proteinExistence type="predicted"/>
<dbReference type="Proteomes" id="UP000775872">
    <property type="component" value="Unassembled WGS sequence"/>
</dbReference>
<evidence type="ECO:0000313" key="3">
    <source>
        <dbReference type="Proteomes" id="UP000775872"/>
    </source>
</evidence>
<evidence type="ECO:0008006" key="4">
    <source>
        <dbReference type="Google" id="ProtNLM"/>
    </source>
</evidence>
<dbReference type="AlphaFoldDB" id="A0A9N9YT70"/>
<dbReference type="InterPro" id="IPR036770">
    <property type="entry name" value="Ankyrin_rpt-contain_sf"/>
</dbReference>
<comment type="caution">
    <text evidence="2">The sequence shown here is derived from an EMBL/GenBank/DDBJ whole genome shotgun (WGS) entry which is preliminary data.</text>
</comment>
<sequence length="837" mass="94389">MEVYCFLAQAIYLLSNSLLHYHDLNTIELIKALLQLPPGTLFSLFQNDFPSIYAAWEGLLRIVISILSSLEREVLQMWRNVDIHSVACSLIEVALHRTKWLIENDKDLVHAAILISNSNLLERLLGKGACPERTWKRIIAIYYAAEASSAPCIKILIEGCDPNHRLKDSRSHFTFILEEIIRLKRCKHLSERQNKQRELLLRVVDSYLEAGADVNSPYPSCDKHRELLEQTKAPKDWYPTFLDWSFQYDRELFDRMQPRSSVDETTITRHGILLAAMQGRSALSGYIRSRSSQTATEVSQFLELVIREQFISSFLWGFFNIKIVKSLLSIGIQMHHSDYSICCMRLLKHSRGREDYDSLWVLNHLFQNGLVVTWHIFRAAVSKEGIDMLDVLRKYVVDVGKIGGPALVKAARLGNYEAVGWLLGFGVDIKSLIPDRIGTRHDLEVNTVIGIFICESWENPDTSMLGYLVGCGAELKRTVSDQHAGGLFELIRKSRKGSATRLVPWLLDQLEVRGTGKMLRVELQAIYAIAAIANFDKGFESSSWSSIFNRLRNTYGLPPCPEAILGSMIVAKAPDERIQELIRASIDINTYSEEIFYGSYYTPIQAAASVGNYPLVVQLFEIGADVNSPARGKYGRTALQAICGWNPVSEKDKSRQQDIVNFLIEKGANVNTAPAHGYFGLTAIMASAAHGDIELATILLAHGADPNIYQWQLTSIPYAALDRAYSSCDMTKLLLNAGALSSHRGSTGYEGALWVAEHTGHHAVVDIIRDHMLQKEEQFRSKSELRDLHNAVLHRLDLGDASRHANETYDELETREIKGIQRRASERGWNYPPQSPL</sequence>
<keyword evidence="1" id="KW-0040">ANK repeat</keyword>
<feature type="repeat" description="ANK" evidence="1">
    <location>
        <begin position="599"/>
        <end position="631"/>
    </location>
</feature>
<dbReference type="PROSITE" id="PS50088">
    <property type="entry name" value="ANK_REPEAT"/>
    <property type="match status" value="2"/>
</dbReference>
<dbReference type="EMBL" id="CABFOC020000005">
    <property type="protein sequence ID" value="CAH0044120.1"/>
    <property type="molecule type" value="Genomic_DNA"/>
</dbReference>